<dbReference type="PANTHER" id="PTHR38478:SF1">
    <property type="entry name" value="ZINC DEPENDENT METALLOPROTEASE DOMAIN LIPOPROTEIN"/>
    <property type="match status" value="1"/>
</dbReference>
<dbReference type="PANTHER" id="PTHR38478">
    <property type="entry name" value="PEPTIDASE M1A AND M12B"/>
    <property type="match status" value="1"/>
</dbReference>
<dbReference type="RefSeq" id="WP_190474345.1">
    <property type="nucleotide sequence ID" value="NZ_JACJPW010000140.1"/>
</dbReference>
<dbReference type="Proteomes" id="UP000641646">
    <property type="component" value="Unassembled WGS sequence"/>
</dbReference>
<protein>
    <submittedName>
        <fullName evidence="5">Zinc-dependent metalloprotease</fullName>
    </submittedName>
</protein>
<feature type="domain" description="EcxA zinc-binding" evidence="2">
    <location>
        <begin position="534"/>
        <end position="858"/>
    </location>
</feature>
<proteinExistence type="predicted"/>
<evidence type="ECO:0000259" key="3">
    <source>
        <dbReference type="Pfam" id="PF17148"/>
    </source>
</evidence>
<dbReference type="InterPro" id="IPR034032">
    <property type="entry name" value="Zn_MMP-like_bac"/>
</dbReference>
<keyword evidence="5" id="KW-0378">Hydrolase</keyword>
<comment type="caution">
    <text evidence="5">The sequence shown here is derived from an EMBL/GenBank/DDBJ whole genome shotgun (WGS) entry which is preliminary data.</text>
</comment>
<feature type="domain" description="DUF5118" evidence="4">
    <location>
        <begin position="72"/>
        <end position="117"/>
    </location>
</feature>
<dbReference type="InterPro" id="IPR033428">
    <property type="entry name" value="DUF5118"/>
</dbReference>
<dbReference type="Pfam" id="PF17148">
    <property type="entry name" value="DUF5117"/>
    <property type="match status" value="1"/>
</dbReference>
<dbReference type="InterPro" id="IPR033413">
    <property type="entry name" value="DUF5117"/>
</dbReference>
<gene>
    <name evidence="5" type="ORF">H6G03_32565</name>
</gene>
<feature type="domain" description="DUF5117" evidence="3">
    <location>
        <begin position="137"/>
        <end position="323"/>
    </location>
</feature>
<name>A0A926VL75_9CYAN</name>
<evidence type="ECO:0000259" key="2">
    <source>
        <dbReference type="Pfam" id="PF16313"/>
    </source>
</evidence>
<reference evidence="5" key="1">
    <citation type="journal article" date="2015" name="ISME J.">
        <title>Draft Genome Sequence of Streptomyces incarnatus NRRL8089, which Produces the Nucleoside Antibiotic Sinefungin.</title>
        <authorList>
            <person name="Oshima K."/>
            <person name="Hattori M."/>
            <person name="Shimizu H."/>
            <person name="Fukuda K."/>
            <person name="Nemoto M."/>
            <person name="Inagaki K."/>
            <person name="Tamura T."/>
        </authorList>
    </citation>
    <scope>NUCLEOTIDE SEQUENCE</scope>
    <source>
        <strain evidence="5">FACHB-1375</strain>
    </source>
</reference>
<dbReference type="Pfam" id="PF16313">
    <property type="entry name" value="DUF4953"/>
    <property type="match status" value="1"/>
</dbReference>
<dbReference type="GO" id="GO:0008237">
    <property type="term" value="F:metallopeptidase activity"/>
    <property type="evidence" value="ECO:0007669"/>
    <property type="project" value="UniProtKB-KW"/>
</dbReference>
<dbReference type="CDD" id="cd04276">
    <property type="entry name" value="ZnMc_MMP_like_2"/>
    <property type="match status" value="1"/>
</dbReference>
<feature type="region of interest" description="Disordered" evidence="1">
    <location>
        <begin position="46"/>
        <end position="70"/>
    </location>
</feature>
<dbReference type="AlphaFoldDB" id="A0A926VL75"/>
<evidence type="ECO:0000256" key="1">
    <source>
        <dbReference type="SAM" id="MobiDB-lite"/>
    </source>
</evidence>
<evidence type="ECO:0000313" key="6">
    <source>
        <dbReference type="Proteomes" id="UP000641646"/>
    </source>
</evidence>
<dbReference type="EMBL" id="JACJPW010000140">
    <property type="protein sequence ID" value="MBD2185743.1"/>
    <property type="molecule type" value="Genomic_DNA"/>
</dbReference>
<reference evidence="5" key="2">
    <citation type="submission" date="2020-08" db="EMBL/GenBank/DDBJ databases">
        <authorList>
            <person name="Chen M."/>
            <person name="Teng W."/>
            <person name="Zhao L."/>
            <person name="Hu C."/>
            <person name="Zhou Y."/>
            <person name="Han B."/>
            <person name="Song L."/>
            <person name="Shu W."/>
        </authorList>
    </citation>
    <scope>NUCLEOTIDE SEQUENCE</scope>
    <source>
        <strain evidence="5">FACHB-1375</strain>
    </source>
</reference>
<keyword evidence="5" id="KW-0645">Protease</keyword>
<dbReference type="Gene3D" id="3.40.390.10">
    <property type="entry name" value="Collagenase (Catalytic Domain)"/>
    <property type="match status" value="1"/>
</dbReference>
<dbReference type="InterPro" id="IPR024079">
    <property type="entry name" value="MetalloPept_cat_dom_sf"/>
</dbReference>
<evidence type="ECO:0000259" key="4">
    <source>
        <dbReference type="Pfam" id="PF17162"/>
    </source>
</evidence>
<keyword evidence="6" id="KW-1185">Reference proteome</keyword>
<dbReference type="Pfam" id="PF17162">
    <property type="entry name" value="DUF5118"/>
    <property type="match status" value="1"/>
</dbReference>
<evidence type="ECO:0000313" key="5">
    <source>
        <dbReference type="EMBL" id="MBD2185743.1"/>
    </source>
</evidence>
<feature type="region of interest" description="Disordered" evidence="1">
    <location>
        <begin position="326"/>
        <end position="347"/>
    </location>
</feature>
<dbReference type="InterPro" id="IPR032534">
    <property type="entry name" value="EcxA_zinc-bd"/>
</dbReference>
<accession>A0A926VL75</accession>
<dbReference type="SUPFAM" id="SSF55486">
    <property type="entry name" value="Metalloproteases ('zincins'), catalytic domain"/>
    <property type="match status" value="1"/>
</dbReference>
<sequence length="954" mass="108889">MKKRLPFYLIFLVQGVFLGMGLVNAQQLVLSLNSNPAILPSTQQVQPIANQESEKAQQSNPGSNNTRDSQLQGYDRIIKNTDKLPGLFTLYRHKATGKIYLEIKREQLHKNYLATITMASGIGERGIYSGLPLQDFLFYLRRVNNNLHFIVRNVNFRTSQGDPQARSVDRSFSDSVLYSLPIKSTHPQQQTMLVDLGDLLLKDVPNLSAMLTQVLDIRYQLDKDKTYFGAAKAFPLNIEIDSVYNFSSSDNSSNRVYLPTVPDTRALTLKVHYSFSQLPENNGYVPRLADERIGYFITTYQDFSKDDSRDLYVRYINRWHLQKQDISTSPPTPLPQGEASNIPSPPLSPPKQPIVFWIENTVPLEYRDAIREGVLMWNKAFEKAGFKDAIQVRQMPDDAKWNPADVRYNTIRWLNSLDGAFARGPSRVNPLTGQILDADIIVDAGLVRSRKQEFRALIQSNQSETNSFLANLINNGSLCTHSSSNPDAEMQKKTFLSSLARDNDLCYGVESANQLAMGSVALSLLNEEKPSHEKIKEYVHQFVRSLIAHEVGHTLGLRHNFRGSTFLKPEELNNTEITRSKGMSSSVMDYLPVNLAPPDAQQGDYFTNIVGPYDEWAIEYGYKISGATAPAAEKQFLAEITQKQTTNPELSYSPDEDSYDLDPTANRYDMSSDPLRYSLWQLDNARLMWDRLNKRSPADDESYSDVSELFDRVFVYYLQNVSFIMKYIGGQSFYRDRPGSANARLPFEAVSVEKQREALTAIQKYVFAEDAFNFPPELLNKLAPSRWEDWSDRLEVDRLDYPIHDSIFMPQSYVLRSLLSNNRLKRLRDIELKTQSGQALTMPELFNTLQTGIWTEVLQAENNAIKISSLRRALQREHLNILVGMVLRTNKVPEDARTLAWEKLRQLRHKLDLTLKKEDSYLDDYTKAHLEETRARIYKVLDAPLPSKRLGRGG</sequence>
<keyword evidence="5" id="KW-0482">Metalloprotease</keyword>
<organism evidence="5 6">
    <name type="scientific">Aerosakkonema funiforme FACHB-1375</name>
    <dbReference type="NCBI Taxonomy" id="2949571"/>
    <lineage>
        <taxon>Bacteria</taxon>
        <taxon>Bacillati</taxon>
        <taxon>Cyanobacteriota</taxon>
        <taxon>Cyanophyceae</taxon>
        <taxon>Oscillatoriophycideae</taxon>
        <taxon>Aerosakkonematales</taxon>
        <taxon>Aerosakkonemataceae</taxon>
        <taxon>Aerosakkonema</taxon>
    </lineage>
</organism>